<protein>
    <recommendedName>
        <fullName evidence="1">non-specific serine/threonine protein kinase</fullName>
        <ecNumber evidence="1">2.7.11.1</ecNumber>
    </recommendedName>
</protein>
<keyword evidence="3" id="KW-0808">Transferase</keyword>
<name>A0AAV8A8V4_9EUKA</name>
<feature type="compositionally biased region" description="Acidic residues" evidence="13">
    <location>
        <begin position="276"/>
        <end position="303"/>
    </location>
</feature>
<feature type="region of interest" description="Disordered" evidence="13">
    <location>
        <begin position="46"/>
        <end position="68"/>
    </location>
</feature>
<dbReference type="AlphaFoldDB" id="A0AAV8A8V4"/>
<dbReference type="GO" id="GO:0005634">
    <property type="term" value="C:nucleus"/>
    <property type="evidence" value="ECO:0007669"/>
    <property type="project" value="TreeGrafter"/>
</dbReference>
<evidence type="ECO:0000256" key="8">
    <source>
        <dbReference type="ARBA" id="ARBA00037982"/>
    </source>
</evidence>
<evidence type="ECO:0000256" key="1">
    <source>
        <dbReference type="ARBA" id="ARBA00012513"/>
    </source>
</evidence>
<dbReference type="PANTHER" id="PTHR11042:SF160">
    <property type="entry name" value="EUKARYOTIC TRANSLATION INITIATION FACTOR 2-ALPHA KINASE 1"/>
    <property type="match status" value="1"/>
</dbReference>
<dbReference type="SUPFAM" id="SSF56112">
    <property type="entry name" value="Protein kinase-like (PK-like)"/>
    <property type="match status" value="1"/>
</dbReference>
<evidence type="ECO:0000256" key="11">
    <source>
        <dbReference type="PROSITE-ProRule" id="PRU10141"/>
    </source>
</evidence>
<keyword evidence="6 11" id="KW-0067">ATP-binding</keyword>
<comment type="catalytic activity">
    <reaction evidence="10">
        <text>L-seryl-[protein] + ATP = O-phospho-L-seryl-[protein] + ADP + H(+)</text>
        <dbReference type="Rhea" id="RHEA:17989"/>
        <dbReference type="Rhea" id="RHEA-COMP:9863"/>
        <dbReference type="Rhea" id="RHEA-COMP:11604"/>
        <dbReference type="ChEBI" id="CHEBI:15378"/>
        <dbReference type="ChEBI" id="CHEBI:29999"/>
        <dbReference type="ChEBI" id="CHEBI:30616"/>
        <dbReference type="ChEBI" id="CHEBI:83421"/>
        <dbReference type="ChEBI" id="CHEBI:456216"/>
        <dbReference type="EC" id="2.7.11.1"/>
    </reaction>
    <physiologicalReaction direction="left-to-right" evidence="10">
        <dbReference type="Rhea" id="RHEA:17990"/>
    </physiologicalReaction>
</comment>
<dbReference type="PANTHER" id="PTHR11042">
    <property type="entry name" value="EUKARYOTIC TRANSLATION INITIATION FACTOR 2-ALPHA KINASE EIF2-ALPHA KINASE -RELATED"/>
    <property type="match status" value="1"/>
</dbReference>
<dbReference type="InterPro" id="IPR050339">
    <property type="entry name" value="CC_SR_Kinase"/>
</dbReference>
<dbReference type="GO" id="GO:0017148">
    <property type="term" value="P:negative regulation of translation"/>
    <property type="evidence" value="ECO:0007669"/>
    <property type="project" value="UniProtKB-KW"/>
</dbReference>
<keyword evidence="15" id="KW-0648">Protein biosynthesis</keyword>
<dbReference type="PROSITE" id="PS00107">
    <property type="entry name" value="PROTEIN_KINASE_ATP"/>
    <property type="match status" value="1"/>
</dbReference>
<evidence type="ECO:0000256" key="7">
    <source>
        <dbReference type="ARBA" id="ARBA00023193"/>
    </source>
</evidence>
<keyword evidence="2" id="KW-0723">Serine/threonine-protein kinase</keyword>
<evidence type="ECO:0000256" key="13">
    <source>
        <dbReference type="SAM" id="MobiDB-lite"/>
    </source>
</evidence>
<gene>
    <name evidence="15" type="ORF">M0812_06438</name>
</gene>
<evidence type="ECO:0000256" key="2">
    <source>
        <dbReference type="ARBA" id="ARBA00022527"/>
    </source>
</evidence>
<evidence type="ECO:0000313" key="16">
    <source>
        <dbReference type="Proteomes" id="UP001146793"/>
    </source>
</evidence>
<dbReference type="Proteomes" id="UP001146793">
    <property type="component" value="Unassembled WGS sequence"/>
</dbReference>
<feature type="domain" description="Protein kinase" evidence="14">
    <location>
        <begin position="141"/>
        <end position="683"/>
    </location>
</feature>
<feature type="region of interest" description="Disordered" evidence="13">
    <location>
        <begin position="317"/>
        <end position="363"/>
    </location>
</feature>
<reference evidence="15" key="1">
    <citation type="submission" date="2022-08" db="EMBL/GenBank/DDBJ databases">
        <title>Novel sulphate-reducing endosymbionts in the free-living metamonad Anaeramoeba.</title>
        <authorList>
            <person name="Jerlstrom-Hultqvist J."/>
            <person name="Cepicka I."/>
            <person name="Gallot-Lavallee L."/>
            <person name="Salas-Leiva D."/>
            <person name="Curtis B.A."/>
            <person name="Zahonova K."/>
            <person name="Pipaliya S."/>
            <person name="Dacks J."/>
            <person name="Roger A.J."/>
        </authorList>
    </citation>
    <scope>NUCLEOTIDE SEQUENCE</scope>
    <source>
        <strain evidence="15">Busselton2</strain>
    </source>
</reference>
<feature type="region of interest" description="Disordered" evidence="13">
    <location>
        <begin position="273"/>
        <end position="303"/>
    </location>
</feature>
<evidence type="ECO:0000256" key="12">
    <source>
        <dbReference type="SAM" id="Coils"/>
    </source>
</evidence>
<sequence>MSSYVATEKTNTNFQTVPFSKKNSPKQLEILLTKCFEELTQKMPTQTNESYDTKSFKKQKQKQKENKNEHFPNCSTLILNHENCTKNGNNSIKHLLFSFLYKNLLSSIGVQQPLKLQDFTNIFLDEKFDTLLKQSWYSKNFEEIKYIGSGSFGSVVLVKSLMDLNYYAVKKIPLKLKDLFRSFREVRTLASIDHPNVLRYYGSWIDLFDLNNFQTNYVHDGLEEESKSETKSKSQIETLSTTTTATTTTTTSIQSLQYSNMKQLDEYFSNITIDDQSSDSEREEDDDYNNYEDFGQYDEYDECDEYVDYEKEYDDYESDYKDRETQEEEEKEEDNDEEEAYEEEEDSEKDKEEGEDNEDINEDLEKEKKSLIEIKHIDELKSNTVDTINSISNTQPIIEINSKKSPNFDVILCIQTEFCSGGNLKHFLRNEQRIVDIDQVHHIFWQILSGVNYCHKKGIIHRDLKPANIFFDNEGKIKIGDFGLSKFFKNPLLSSINANTDYCDLNDHNDFLLTKLISPNGGSTGTSTCTCIGTCTCTCTITNTNTNTNTNSSLATNLQTNSEDQRFVEISKYTSYEPSSENTSSIGTITYASPEQMRKIDGGIYDEKSDVYSLSIILLELLHPFHTEFERINLLSNFKLHGKIPHSTELAYPKYTEILKSMGQKDPIKRPSLEEVLNCKPFNKKKRKKKKKKKKINKKLLKKEIKKKLKLKMEKKLKKEMEKKMEKKLLEKEKKLKELEKLLAEKNIEIDRLNNSKKSFALKMK</sequence>
<keyword evidence="5 15" id="KW-0418">Kinase</keyword>
<evidence type="ECO:0000256" key="6">
    <source>
        <dbReference type="ARBA" id="ARBA00022840"/>
    </source>
</evidence>
<dbReference type="Gene3D" id="3.30.200.20">
    <property type="entry name" value="Phosphorylase Kinase, domain 1"/>
    <property type="match status" value="1"/>
</dbReference>
<keyword evidence="4 11" id="KW-0547">Nucleotide-binding</keyword>
<dbReference type="Pfam" id="PF00069">
    <property type="entry name" value="Pkinase"/>
    <property type="match status" value="3"/>
</dbReference>
<dbReference type="SMART" id="SM00220">
    <property type="entry name" value="S_TKc"/>
    <property type="match status" value="1"/>
</dbReference>
<evidence type="ECO:0000256" key="10">
    <source>
        <dbReference type="ARBA" id="ARBA00048977"/>
    </source>
</evidence>
<dbReference type="GO" id="GO:0004694">
    <property type="term" value="F:eukaryotic translation initiation factor 2alpha kinase activity"/>
    <property type="evidence" value="ECO:0007669"/>
    <property type="project" value="TreeGrafter"/>
</dbReference>
<dbReference type="GO" id="GO:0005737">
    <property type="term" value="C:cytoplasm"/>
    <property type="evidence" value="ECO:0007669"/>
    <property type="project" value="TreeGrafter"/>
</dbReference>
<dbReference type="EC" id="2.7.11.1" evidence="1"/>
<feature type="binding site" evidence="11">
    <location>
        <position position="175"/>
    </location>
    <ligand>
        <name>ATP</name>
        <dbReference type="ChEBI" id="CHEBI:30616"/>
    </ligand>
</feature>
<comment type="similarity">
    <text evidence="8">Belongs to the protein kinase superfamily. Ser/Thr protein kinase family. GCN2 subfamily.</text>
</comment>
<evidence type="ECO:0000256" key="9">
    <source>
        <dbReference type="ARBA" id="ARBA00048659"/>
    </source>
</evidence>
<evidence type="ECO:0000313" key="15">
    <source>
        <dbReference type="EMBL" id="KAJ3450268.1"/>
    </source>
</evidence>
<dbReference type="Gene3D" id="1.10.510.10">
    <property type="entry name" value="Transferase(Phosphotransferase) domain 1"/>
    <property type="match status" value="2"/>
</dbReference>
<feature type="region of interest" description="Disordered" evidence="13">
    <location>
        <begin position="222"/>
        <end position="246"/>
    </location>
</feature>
<feature type="coiled-coil region" evidence="12">
    <location>
        <begin position="711"/>
        <end position="756"/>
    </location>
</feature>
<keyword evidence="7" id="KW-0652">Protein synthesis inhibitor</keyword>
<organism evidence="15 16">
    <name type="scientific">Anaeramoeba flamelloides</name>
    <dbReference type="NCBI Taxonomy" id="1746091"/>
    <lineage>
        <taxon>Eukaryota</taxon>
        <taxon>Metamonada</taxon>
        <taxon>Anaeramoebidae</taxon>
        <taxon>Anaeramoeba</taxon>
    </lineage>
</organism>
<evidence type="ECO:0000256" key="5">
    <source>
        <dbReference type="ARBA" id="ARBA00022777"/>
    </source>
</evidence>
<keyword evidence="15" id="KW-0396">Initiation factor</keyword>
<feature type="compositionally biased region" description="Basic and acidic residues" evidence="13">
    <location>
        <begin position="222"/>
        <end position="234"/>
    </location>
</feature>
<dbReference type="InterPro" id="IPR008271">
    <property type="entry name" value="Ser/Thr_kinase_AS"/>
</dbReference>
<dbReference type="PROSITE" id="PS50011">
    <property type="entry name" value="PROTEIN_KINASE_DOM"/>
    <property type="match status" value="1"/>
</dbReference>
<dbReference type="InterPro" id="IPR000719">
    <property type="entry name" value="Prot_kinase_dom"/>
</dbReference>
<feature type="compositionally biased region" description="Acidic residues" evidence="13">
    <location>
        <begin position="325"/>
        <end position="362"/>
    </location>
</feature>
<proteinExistence type="inferred from homology"/>
<dbReference type="PROSITE" id="PS00108">
    <property type="entry name" value="PROTEIN_KINASE_ST"/>
    <property type="match status" value="1"/>
</dbReference>
<dbReference type="InterPro" id="IPR017441">
    <property type="entry name" value="Protein_kinase_ATP_BS"/>
</dbReference>
<dbReference type="EMBL" id="JANTQA010000012">
    <property type="protein sequence ID" value="KAJ3450268.1"/>
    <property type="molecule type" value="Genomic_DNA"/>
</dbReference>
<comment type="caution">
    <text evidence="15">The sequence shown here is derived from an EMBL/GenBank/DDBJ whole genome shotgun (WGS) entry which is preliminary data.</text>
</comment>
<dbReference type="GO" id="GO:0003743">
    <property type="term" value="F:translation initiation factor activity"/>
    <property type="evidence" value="ECO:0007669"/>
    <property type="project" value="UniProtKB-KW"/>
</dbReference>
<dbReference type="InterPro" id="IPR011009">
    <property type="entry name" value="Kinase-like_dom_sf"/>
</dbReference>
<keyword evidence="12" id="KW-0175">Coiled coil</keyword>
<comment type="catalytic activity">
    <reaction evidence="9">
        <text>L-threonyl-[protein] + ATP = O-phospho-L-threonyl-[protein] + ADP + H(+)</text>
        <dbReference type="Rhea" id="RHEA:46608"/>
        <dbReference type="Rhea" id="RHEA-COMP:11060"/>
        <dbReference type="Rhea" id="RHEA-COMP:11605"/>
        <dbReference type="ChEBI" id="CHEBI:15378"/>
        <dbReference type="ChEBI" id="CHEBI:30013"/>
        <dbReference type="ChEBI" id="CHEBI:30616"/>
        <dbReference type="ChEBI" id="CHEBI:61977"/>
        <dbReference type="ChEBI" id="CHEBI:456216"/>
        <dbReference type="EC" id="2.7.11.1"/>
    </reaction>
    <physiologicalReaction direction="left-to-right" evidence="9">
        <dbReference type="Rhea" id="RHEA:46609"/>
    </physiologicalReaction>
</comment>
<evidence type="ECO:0000256" key="3">
    <source>
        <dbReference type="ARBA" id="ARBA00022679"/>
    </source>
</evidence>
<evidence type="ECO:0000256" key="4">
    <source>
        <dbReference type="ARBA" id="ARBA00022741"/>
    </source>
</evidence>
<evidence type="ECO:0000259" key="14">
    <source>
        <dbReference type="PROSITE" id="PS50011"/>
    </source>
</evidence>
<dbReference type="GO" id="GO:0005524">
    <property type="term" value="F:ATP binding"/>
    <property type="evidence" value="ECO:0007669"/>
    <property type="project" value="UniProtKB-UniRule"/>
</dbReference>
<accession>A0AAV8A8V4</accession>